<protein>
    <recommendedName>
        <fullName evidence="4">Zinc ABC transporter permease</fullName>
    </recommendedName>
</protein>
<dbReference type="Pfam" id="PF11086">
    <property type="entry name" value="DUF2878"/>
    <property type="match status" value="1"/>
</dbReference>
<gene>
    <name evidence="2" type="ORF">ABT57_05845</name>
</gene>
<feature type="transmembrane region" description="Helical" evidence="1">
    <location>
        <begin position="136"/>
        <end position="161"/>
    </location>
</feature>
<feature type="transmembrane region" description="Helical" evidence="1">
    <location>
        <begin position="20"/>
        <end position="38"/>
    </location>
</feature>
<dbReference type="STRING" id="320778.ABT57_05845"/>
<dbReference type="AlphaFoldDB" id="A0A0J1HG62"/>
<keyword evidence="1" id="KW-0472">Membrane</keyword>
<evidence type="ECO:0000256" key="1">
    <source>
        <dbReference type="SAM" id="Phobius"/>
    </source>
</evidence>
<dbReference type="InterPro" id="IPR021306">
    <property type="entry name" value="DUF2878"/>
</dbReference>
<sequence length="171" mass="19334">MFIACTGFNVFWLVAVVGQYPWMPLLILLLAVSWWYYLGAWRFSMLMGGLGILMDSALAFAGILVFDDPIFLHGLPTWLMLLWIAFGCFVWVCRQYIMTSQVAFMLLLGSVGGVVSYFAGYRLGAVHWPFGIPTTLLGLLICWLVFSGIVIALLNLFAAYCRRSYEQPVHR</sequence>
<dbReference type="EMBL" id="LDOU01000006">
    <property type="protein sequence ID" value="KLV10628.1"/>
    <property type="molecule type" value="Genomic_DNA"/>
</dbReference>
<organism evidence="2 3">
    <name type="scientific">Photobacterium ganghwense</name>
    <dbReference type="NCBI Taxonomy" id="320778"/>
    <lineage>
        <taxon>Bacteria</taxon>
        <taxon>Pseudomonadati</taxon>
        <taxon>Pseudomonadota</taxon>
        <taxon>Gammaproteobacteria</taxon>
        <taxon>Vibrionales</taxon>
        <taxon>Vibrionaceae</taxon>
        <taxon>Photobacterium</taxon>
    </lineage>
</organism>
<comment type="caution">
    <text evidence="2">The sequence shown here is derived from an EMBL/GenBank/DDBJ whole genome shotgun (WGS) entry which is preliminary data.</text>
</comment>
<evidence type="ECO:0008006" key="4">
    <source>
        <dbReference type="Google" id="ProtNLM"/>
    </source>
</evidence>
<feature type="transmembrane region" description="Helical" evidence="1">
    <location>
        <begin position="45"/>
        <end position="64"/>
    </location>
</feature>
<reference evidence="2 3" key="1">
    <citation type="submission" date="2015-05" db="EMBL/GenBank/DDBJ databases">
        <title>Photobacterium galathea sp. nov.</title>
        <authorList>
            <person name="Machado H."/>
            <person name="Gram L."/>
        </authorList>
    </citation>
    <scope>NUCLEOTIDE SEQUENCE [LARGE SCALE GENOMIC DNA]</scope>
    <source>
        <strain evidence="2 3">DSM 22954</strain>
    </source>
</reference>
<feature type="transmembrane region" description="Helical" evidence="1">
    <location>
        <begin position="70"/>
        <end position="92"/>
    </location>
</feature>
<accession>A0A0J1HG62</accession>
<proteinExistence type="predicted"/>
<keyword evidence="3" id="KW-1185">Reference proteome</keyword>
<name>A0A0J1HG62_9GAMM</name>
<feature type="transmembrane region" description="Helical" evidence="1">
    <location>
        <begin position="104"/>
        <end position="124"/>
    </location>
</feature>
<keyword evidence="1" id="KW-0812">Transmembrane</keyword>
<dbReference type="Proteomes" id="UP000035909">
    <property type="component" value="Unassembled WGS sequence"/>
</dbReference>
<dbReference type="PATRIC" id="fig|320778.3.peg.1260"/>
<evidence type="ECO:0000313" key="3">
    <source>
        <dbReference type="Proteomes" id="UP000035909"/>
    </source>
</evidence>
<evidence type="ECO:0000313" key="2">
    <source>
        <dbReference type="EMBL" id="KLV10628.1"/>
    </source>
</evidence>
<keyword evidence="1" id="KW-1133">Transmembrane helix</keyword>